<evidence type="ECO:0000259" key="8">
    <source>
        <dbReference type="PROSITE" id="PS50192"/>
    </source>
</evidence>
<evidence type="ECO:0000256" key="3">
    <source>
        <dbReference type="ARBA" id="ARBA00022692"/>
    </source>
</evidence>
<dbReference type="InterPro" id="IPR000727">
    <property type="entry name" value="T_SNARE_dom"/>
</dbReference>
<evidence type="ECO:0000256" key="1">
    <source>
        <dbReference type="ARBA" id="ARBA00004167"/>
    </source>
</evidence>
<name>A0AAX4NZW1_9CHLO</name>
<keyword evidence="10" id="KW-1185">Reference proteome</keyword>
<evidence type="ECO:0000256" key="2">
    <source>
        <dbReference type="ARBA" id="ARBA00022448"/>
    </source>
</evidence>
<dbReference type="GO" id="GO:0005737">
    <property type="term" value="C:cytoplasm"/>
    <property type="evidence" value="ECO:0007669"/>
    <property type="project" value="UniProtKB-ARBA"/>
</dbReference>
<evidence type="ECO:0000256" key="5">
    <source>
        <dbReference type="ARBA" id="ARBA00022989"/>
    </source>
</evidence>
<dbReference type="Gene3D" id="1.20.5.110">
    <property type="match status" value="1"/>
</dbReference>
<sequence>MASYGREGLRDRQNLFGSGGGGGGGGGGDIQLTIDPSFDLDTEVDGLRGKIGRMKGLALDIQHESRLNSDILNSLEDTVSKARTNLKRTMKRIDRAFKLTGSSHILLLLVFAMGVLTLFYVWTKVYAAGKFVGKLAGLA</sequence>
<organism evidence="9 10">
    <name type="scientific">Chloropicon roscoffensis</name>
    <dbReference type="NCBI Taxonomy" id="1461544"/>
    <lineage>
        <taxon>Eukaryota</taxon>
        <taxon>Viridiplantae</taxon>
        <taxon>Chlorophyta</taxon>
        <taxon>Chloropicophyceae</taxon>
        <taxon>Chloropicales</taxon>
        <taxon>Chloropicaceae</taxon>
        <taxon>Chloropicon</taxon>
    </lineage>
</organism>
<accession>A0AAX4NZW1</accession>
<feature type="domain" description="T-SNARE coiled-coil homology" evidence="8">
    <location>
        <begin position="41"/>
        <end position="96"/>
    </location>
</feature>
<dbReference type="SUPFAM" id="SSF58038">
    <property type="entry name" value="SNARE fusion complex"/>
    <property type="match status" value="1"/>
</dbReference>
<evidence type="ECO:0000256" key="7">
    <source>
        <dbReference type="SAM" id="Phobius"/>
    </source>
</evidence>
<dbReference type="GO" id="GO:0015031">
    <property type="term" value="P:protein transport"/>
    <property type="evidence" value="ECO:0007669"/>
    <property type="project" value="UniProtKB-KW"/>
</dbReference>
<dbReference type="GO" id="GO:0016020">
    <property type="term" value="C:membrane"/>
    <property type="evidence" value="ECO:0007669"/>
    <property type="project" value="UniProtKB-SubCell"/>
</dbReference>
<evidence type="ECO:0000313" key="10">
    <source>
        <dbReference type="Proteomes" id="UP001472866"/>
    </source>
</evidence>
<comment type="subcellular location">
    <subcellularLocation>
        <location evidence="1">Membrane</location>
        <topology evidence="1">Single-pass membrane protein</topology>
    </subcellularLocation>
</comment>
<keyword evidence="4" id="KW-0653">Protein transport</keyword>
<evidence type="ECO:0000313" key="9">
    <source>
        <dbReference type="EMBL" id="WZN59468.1"/>
    </source>
</evidence>
<dbReference type="Proteomes" id="UP001472866">
    <property type="component" value="Chromosome 02"/>
</dbReference>
<dbReference type="EMBL" id="CP151502">
    <property type="protein sequence ID" value="WZN59468.1"/>
    <property type="molecule type" value="Genomic_DNA"/>
</dbReference>
<feature type="transmembrane region" description="Helical" evidence="7">
    <location>
        <begin position="96"/>
        <end position="122"/>
    </location>
</feature>
<dbReference type="GO" id="GO:0012505">
    <property type="term" value="C:endomembrane system"/>
    <property type="evidence" value="ECO:0007669"/>
    <property type="project" value="UniProtKB-ARBA"/>
</dbReference>
<keyword evidence="6 7" id="KW-0472">Membrane</keyword>
<reference evidence="9 10" key="1">
    <citation type="submission" date="2024-03" db="EMBL/GenBank/DDBJ databases">
        <title>Complete genome sequence of the green alga Chloropicon roscoffensis RCC1871.</title>
        <authorList>
            <person name="Lemieux C."/>
            <person name="Pombert J.-F."/>
            <person name="Otis C."/>
            <person name="Turmel M."/>
        </authorList>
    </citation>
    <scope>NUCLEOTIDE SEQUENCE [LARGE SCALE GENOMIC DNA]</scope>
    <source>
        <strain evidence="9 10">RCC1871</strain>
    </source>
</reference>
<dbReference type="AlphaFoldDB" id="A0AAX4NZW1"/>
<evidence type="ECO:0000256" key="6">
    <source>
        <dbReference type="ARBA" id="ARBA00023136"/>
    </source>
</evidence>
<keyword evidence="2" id="KW-0813">Transport</keyword>
<dbReference type="PROSITE" id="PS50192">
    <property type="entry name" value="T_SNARE"/>
    <property type="match status" value="1"/>
</dbReference>
<evidence type="ECO:0000256" key="4">
    <source>
        <dbReference type="ARBA" id="ARBA00022927"/>
    </source>
</evidence>
<gene>
    <name evidence="9" type="ORF">HKI87_02g09940</name>
</gene>
<dbReference type="PANTHER" id="PTHR12791">
    <property type="entry name" value="GOLGI SNARE BET1-RELATED"/>
    <property type="match status" value="1"/>
</dbReference>
<keyword evidence="3 7" id="KW-0812">Transmembrane</keyword>
<protein>
    <submittedName>
        <fullName evidence="9">t-SNARE coiled-coil homology domain-containing protein</fullName>
    </submittedName>
</protein>
<proteinExistence type="predicted"/>
<keyword evidence="5 7" id="KW-1133">Transmembrane helix</keyword>